<evidence type="ECO:0000313" key="1">
    <source>
        <dbReference type="EMBL" id="AXK46628.1"/>
    </source>
</evidence>
<dbReference type="Proteomes" id="UP000254236">
    <property type="component" value="Chromosome"/>
</dbReference>
<name>A0A345YRS6_9MICO</name>
<dbReference type="KEGG" id="bsau:DWV08_14085"/>
<sequence length="64" mass="6910">MRQSRVIDGTDEGGITSTVSWKGGGDYEMVHVSPRFGSQTPRHRAPALKKKLGLSQAADVRDAV</sequence>
<dbReference type="Proteomes" id="UP000282185">
    <property type="component" value="Unassembled WGS sequence"/>
</dbReference>
<evidence type="ECO:0000313" key="3">
    <source>
        <dbReference type="Proteomes" id="UP000254236"/>
    </source>
</evidence>
<dbReference type="AlphaFoldDB" id="A0A345YRS6"/>
<organism evidence="2 4">
    <name type="scientific">Brachybacterium saurashtrense</name>
    <dbReference type="NCBI Taxonomy" id="556288"/>
    <lineage>
        <taxon>Bacteria</taxon>
        <taxon>Bacillati</taxon>
        <taxon>Actinomycetota</taxon>
        <taxon>Actinomycetes</taxon>
        <taxon>Micrococcales</taxon>
        <taxon>Dermabacteraceae</taxon>
        <taxon>Brachybacterium</taxon>
    </lineage>
</organism>
<gene>
    <name evidence="1" type="ORF">DWV08_14085</name>
    <name evidence="2" type="ORF">DXU92_16915</name>
</gene>
<reference evidence="2 4" key="2">
    <citation type="submission" date="2018-08" db="EMBL/GenBank/DDBJ databases">
        <title>Brachybacterium saurashtrense DSM 23186.</title>
        <authorList>
            <person name="Li Y."/>
        </authorList>
    </citation>
    <scope>NUCLEOTIDE SEQUENCE [LARGE SCALE GENOMIC DNA]</scope>
    <source>
        <strain evidence="2 4">DSM 23186</strain>
    </source>
</reference>
<evidence type="ECO:0000313" key="4">
    <source>
        <dbReference type="Proteomes" id="UP000282185"/>
    </source>
</evidence>
<accession>A0A345YRS6</accession>
<reference evidence="1 3" key="1">
    <citation type="submission" date="2018-07" db="EMBL/GenBank/DDBJ databases">
        <title>Brachybacterium saurashtrense DSM 23186 genome sequence.</title>
        <authorList>
            <person name="Guo L."/>
        </authorList>
    </citation>
    <scope>NUCLEOTIDE SEQUENCE [LARGE SCALE GENOMIC DNA]</scope>
    <source>
        <strain evidence="1 3">DSM 23186</strain>
    </source>
</reference>
<proteinExistence type="predicted"/>
<dbReference type="EMBL" id="QSWH01000014">
    <property type="protein sequence ID" value="RRR20773.1"/>
    <property type="molecule type" value="Genomic_DNA"/>
</dbReference>
<evidence type="ECO:0000313" key="2">
    <source>
        <dbReference type="EMBL" id="RRR20773.1"/>
    </source>
</evidence>
<dbReference type="EMBL" id="CP031356">
    <property type="protein sequence ID" value="AXK46628.1"/>
    <property type="molecule type" value="Genomic_DNA"/>
</dbReference>
<protein>
    <submittedName>
        <fullName evidence="2">Uncharacterized protein</fullName>
    </submittedName>
</protein>
<keyword evidence="3" id="KW-1185">Reference proteome</keyword>